<gene>
    <name evidence="1" type="ORF">KHA93_02990</name>
</gene>
<evidence type="ECO:0000313" key="2">
    <source>
        <dbReference type="Proteomes" id="UP000682713"/>
    </source>
</evidence>
<name>A0A942TMI7_9BACI</name>
<dbReference type="EMBL" id="JAGYPJ010000001">
    <property type="protein sequence ID" value="MBS4198614.1"/>
    <property type="molecule type" value="Genomic_DNA"/>
</dbReference>
<dbReference type="RefSeq" id="WP_213109357.1">
    <property type="nucleotide sequence ID" value="NZ_JAGYPJ010000001.1"/>
</dbReference>
<evidence type="ECO:0000313" key="1">
    <source>
        <dbReference type="EMBL" id="MBS4198614.1"/>
    </source>
</evidence>
<dbReference type="NCBIfam" id="TIGR01563">
    <property type="entry name" value="gp16_SPP1"/>
    <property type="match status" value="1"/>
</dbReference>
<dbReference type="Proteomes" id="UP000682713">
    <property type="component" value="Unassembled WGS sequence"/>
</dbReference>
<dbReference type="InterPro" id="IPR038666">
    <property type="entry name" value="SSP1_head-tail_sf"/>
</dbReference>
<dbReference type="Gene3D" id="2.40.10.270">
    <property type="entry name" value="Bacteriophage SPP1 head-tail adaptor protein"/>
    <property type="match status" value="1"/>
</dbReference>
<dbReference type="Pfam" id="PF05521">
    <property type="entry name" value="Phage_HCP"/>
    <property type="match status" value="1"/>
</dbReference>
<sequence>MPINNRNSRKYIKRLTFQKKEKTKDKEGNTVTDWVDKFTVWGSIKGLRGRDFIDAGAQAVKISTRIYIRYRPGVTSDMRIKYGKRIFDIVNPNNIEERNIEYEILANEVNLNG</sequence>
<protein>
    <submittedName>
        <fullName evidence="1">Phage head closure protein</fullName>
    </submittedName>
</protein>
<dbReference type="InterPro" id="IPR008767">
    <property type="entry name" value="Phage_SPP1_head-tail_adaptor"/>
</dbReference>
<reference evidence="1 2" key="1">
    <citation type="submission" date="2021-05" db="EMBL/GenBank/DDBJ databases">
        <title>Novel Bacillus species.</title>
        <authorList>
            <person name="Liu G."/>
        </authorList>
    </citation>
    <scope>NUCLEOTIDE SEQUENCE [LARGE SCALE GENOMIC DNA]</scope>
    <source>
        <strain evidence="1 2">FJAT-49732</strain>
    </source>
</reference>
<proteinExistence type="predicted"/>
<keyword evidence="2" id="KW-1185">Reference proteome</keyword>
<organism evidence="1 2">
    <name type="scientific">Lederbergia citrisecunda</name>
    <dbReference type="NCBI Taxonomy" id="2833583"/>
    <lineage>
        <taxon>Bacteria</taxon>
        <taxon>Bacillati</taxon>
        <taxon>Bacillota</taxon>
        <taxon>Bacilli</taxon>
        <taxon>Bacillales</taxon>
        <taxon>Bacillaceae</taxon>
        <taxon>Lederbergia</taxon>
    </lineage>
</organism>
<accession>A0A942TMI7</accession>
<dbReference type="AlphaFoldDB" id="A0A942TMI7"/>
<comment type="caution">
    <text evidence="1">The sequence shown here is derived from an EMBL/GenBank/DDBJ whole genome shotgun (WGS) entry which is preliminary data.</text>
</comment>